<comment type="caution">
    <text evidence="2">The sequence shown here is derived from an EMBL/GenBank/DDBJ whole genome shotgun (WGS) entry which is preliminary data.</text>
</comment>
<dbReference type="Proteomes" id="UP001159363">
    <property type="component" value="Chromosome 1"/>
</dbReference>
<accession>A0ABQ9IEW9</accession>
<organism evidence="2 3">
    <name type="scientific">Dryococelus australis</name>
    <dbReference type="NCBI Taxonomy" id="614101"/>
    <lineage>
        <taxon>Eukaryota</taxon>
        <taxon>Metazoa</taxon>
        <taxon>Ecdysozoa</taxon>
        <taxon>Arthropoda</taxon>
        <taxon>Hexapoda</taxon>
        <taxon>Insecta</taxon>
        <taxon>Pterygota</taxon>
        <taxon>Neoptera</taxon>
        <taxon>Polyneoptera</taxon>
        <taxon>Phasmatodea</taxon>
        <taxon>Verophasmatodea</taxon>
        <taxon>Anareolatae</taxon>
        <taxon>Phasmatidae</taxon>
        <taxon>Eurycanthinae</taxon>
        <taxon>Dryococelus</taxon>
    </lineage>
</organism>
<reference evidence="2 3" key="1">
    <citation type="submission" date="2023-02" db="EMBL/GenBank/DDBJ databases">
        <title>LHISI_Scaffold_Assembly.</title>
        <authorList>
            <person name="Stuart O.P."/>
            <person name="Cleave R."/>
            <person name="Magrath M.J.L."/>
            <person name="Mikheyev A.S."/>
        </authorList>
    </citation>
    <scope>NUCLEOTIDE SEQUENCE [LARGE SCALE GENOMIC DNA]</scope>
    <source>
        <strain evidence="2">Daus_M_001</strain>
        <tissue evidence="2">Leg muscle</tissue>
    </source>
</reference>
<evidence type="ECO:0000313" key="3">
    <source>
        <dbReference type="Proteomes" id="UP001159363"/>
    </source>
</evidence>
<dbReference type="EMBL" id="JARBHB010000001">
    <property type="protein sequence ID" value="KAJ8895196.1"/>
    <property type="molecule type" value="Genomic_DNA"/>
</dbReference>
<keyword evidence="1" id="KW-1133">Transmembrane helix</keyword>
<keyword evidence="1" id="KW-0472">Membrane</keyword>
<proteinExistence type="predicted"/>
<feature type="transmembrane region" description="Helical" evidence="1">
    <location>
        <begin position="18"/>
        <end position="38"/>
    </location>
</feature>
<name>A0ABQ9IEW9_9NEOP</name>
<keyword evidence="3" id="KW-1185">Reference proteome</keyword>
<protein>
    <submittedName>
        <fullName evidence="2">Uncharacterized protein</fullName>
    </submittedName>
</protein>
<sequence length="76" mass="9118">MLFNVDRRKRQERQHRDWYLFVLLLAMPLAPGVSFTHLQVVEHKFFEKSRAYMNVDSMSSAIECAMKYVPEYSMQD</sequence>
<keyword evidence="1" id="KW-0812">Transmembrane</keyword>
<gene>
    <name evidence="2" type="ORF">PR048_000521</name>
</gene>
<evidence type="ECO:0000313" key="2">
    <source>
        <dbReference type="EMBL" id="KAJ8895196.1"/>
    </source>
</evidence>
<evidence type="ECO:0000256" key="1">
    <source>
        <dbReference type="SAM" id="Phobius"/>
    </source>
</evidence>